<keyword evidence="4" id="KW-0337">GPI-anchor biosynthesis</keyword>
<evidence type="ECO:0000256" key="8">
    <source>
        <dbReference type="SAM" id="MobiDB-lite"/>
    </source>
</evidence>
<dbReference type="GO" id="GO:0006506">
    <property type="term" value="P:GPI anchor biosynthetic process"/>
    <property type="evidence" value="ECO:0007669"/>
    <property type="project" value="UniProtKB-UniPathway"/>
</dbReference>
<dbReference type="UniPathway" id="UPA00196"/>
<dbReference type="Pfam" id="PF06432">
    <property type="entry name" value="GPI2"/>
    <property type="match status" value="2"/>
</dbReference>
<comment type="pathway">
    <text evidence="2">Glycolipid biosynthesis; glycosylphosphatidylinositol-anchor biosynthesis.</text>
</comment>
<accession>A0A0L0G7Q0</accession>
<evidence type="ECO:0000256" key="1">
    <source>
        <dbReference type="ARBA" id="ARBA00004141"/>
    </source>
</evidence>
<feature type="region of interest" description="Disordered" evidence="8">
    <location>
        <begin position="137"/>
        <end position="163"/>
    </location>
</feature>
<dbReference type="PANTHER" id="PTHR12982">
    <property type="entry name" value="PHOSPHATIDYLINOSITOL GLYCAN, CLASS C"/>
    <property type="match status" value="1"/>
</dbReference>
<dbReference type="AlphaFoldDB" id="A0A0L0G7Q0"/>
<evidence type="ECO:0000256" key="9">
    <source>
        <dbReference type="SAM" id="Phobius"/>
    </source>
</evidence>
<protein>
    <submittedName>
        <fullName evidence="10">Uncharacterized protein</fullName>
    </submittedName>
</protein>
<dbReference type="OrthoDB" id="196709at2759"/>
<feature type="region of interest" description="Disordered" evidence="8">
    <location>
        <begin position="327"/>
        <end position="346"/>
    </location>
</feature>
<comment type="similarity">
    <text evidence="3">Belongs to the PIGC family.</text>
</comment>
<evidence type="ECO:0000313" key="10">
    <source>
        <dbReference type="EMBL" id="KNC84911.1"/>
    </source>
</evidence>
<sequence length="540" mass="58938">MDTTKRHSTPTRWQRVLYKKQPYPDNHTDDTFLEHMRLNTHTQSYNYFEALHSTGSIGRHLSIITVYVSVFVYMMRKDVSAEELLAVVFVLAAVLYGLLSYFRYGFADTKQYPVAGADPIAMTGSGIENRTRSCELDAGERKPGPFNRSQHKPSEGNNSRAVGNFDVDSQMQRNFGERDPLQLHTAHEVSTRGSSSESRTTASCIENPFASTTYMSQYMADNTHHPVVTSIQPEYDLLASAKTFVLLLLLLLGVSPVLTTLTASVSTDSIYGMAAFMFMLNVVRTDYRVHGSDSTKTVPAQKGALVAQGSSQPQRADDEAEATYNTGHTAYEKSGVKGHTRTPGYKHISTRAATTGTGQSEAPLTRTHLSSTSHAHTGFALTPSAYTPHPHIQHACVSPAHKAQAPFSVVLPELSLAGINEAMFASVCLASRLHSALEGFALLAFAVEVFVLLPYVVRSMLGSKLAEGSAAYSHSLTTLVVLSTFLLLVPIASMPALLTYVCAMSGITFVTPALLIRAQKYKRQIVGPWDEAVVTNIDDT</sequence>
<proteinExistence type="inferred from homology"/>
<dbReference type="STRING" id="667725.A0A0L0G7Q0"/>
<feature type="transmembrane region" description="Helical" evidence="9">
    <location>
        <begin position="244"/>
        <end position="263"/>
    </location>
</feature>
<dbReference type="EMBL" id="KQ241732">
    <property type="protein sequence ID" value="KNC84911.1"/>
    <property type="molecule type" value="Genomic_DNA"/>
</dbReference>
<evidence type="ECO:0000313" key="11">
    <source>
        <dbReference type="Proteomes" id="UP000054560"/>
    </source>
</evidence>
<dbReference type="GeneID" id="25903397"/>
<keyword evidence="5 9" id="KW-0812">Transmembrane</keyword>
<gene>
    <name evidence="10" type="ORF">SARC_02893</name>
</gene>
<comment type="subcellular location">
    <subcellularLocation>
        <location evidence="1">Membrane</location>
        <topology evidence="1">Multi-pass membrane protein</topology>
    </subcellularLocation>
</comment>
<evidence type="ECO:0000256" key="2">
    <source>
        <dbReference type="ARBA" id="ARBA00004687"/>
    </source>
</evidence>
<feature type="transmembrane region" description="Helical" evidence="9">
    <location>
        <begin position="84"/>
        <end position="102"/>
    </location>
</feature>
<reference evidence="10 11" key="1">
    <citation type="submission" date="2011-02" db="EMBL/GenBank/DDBJ databases">
        <title>The Genome Sequence of Sphaeroforma arctica JP610.</title>
        <authorList>
            <consortium name="The Broad Institute Genome Sequencing Platform"/>
            <person name="Russ C."/>
            <person name="Cuomo C."/>
            <person name="Young S.K."/>
            <person name="Zeng Q."/>
            <person name="Gargeya S."/>
            <person name="Alvarado L."/>
            <person name="Berlin A."/>
            <person name="Chapman S.B."/>
            <person name="Chen Z."/>
            <person name="Freedman E."/>
            <person name="Gellesch M."/>
            <person name="Goldberg J."/>
            <person name="Griggs A."/>
            <person name="Gujja S."/>
            <person name="Heilman E."/>
            <person name="Heiman D."/>
            <person name="Howarth C."/>
            <person name="Mehta T."/>
            <person name="Neiman D."/>
            <person name="Pearson M."/>
            <person name="Roberts A."/>
            <person name="Saif S."/>
            <person name="Shea T."/>
            <person name="Shenoy N."/>
            <person name="Sisk P."/>
            <person name="Stolte C."/>
            <person name="Sykes S."/>
            <person name="White J."/>
            <person name="Yandava C."/>
            <person name="Burger G."/>
            <person name="Gray M.W."/>
            <person name="Holland P.W.H."/>
            <person name="King N."/>
            <person name="Lang F.B.F."/>
            <person name="Roger A.J."/>
            <person name="Ruiz-Trillo I."/>
            <person name="Haas B."/>
            <person name="Nusbaum C."/>
            <person name="Birren B."/>
        </authorList>
    </citation>
    <scope>NUCLEOTIDE SEQUENCE [LARGE SCALE GENOMIC DNA]</scope>
    <source>
        <strain evidence="10 11">JP610</strain>
    </source>
</reference>
<name>A0A0L0G7Q0_9EUKA</name>
<dbReference type="InterPro" id="IPR009450">
    <property type="entry name" value="Plno_GlcNAc_GPI2"/>
</dbReference>
<evidence type="ECO:0000256" key="6">
    <source>
        <dbReference type="ARBA" id="ARBA00022989"/>
    </source>
</evidence>
<keyword evidence="11" id="KW-1185">Reference proteome</keyword>
<keyword evidence="7 9" id="KW-0472">Membrane</keyword>
<feature type="transmembrane region" description="Helical" evidence="9">
    <location>
        <begin position="469"/>
        <end position="491"/>
    </location>
</feature>
<feature type="region of interest" description="Disordered" evidence="8">
    <location>
        <begin position="294"/>
        <end position="321"/>
    </location>
</feature>
<dbReference type="Proteomes" id="UP000054560">
    <property type="component" value="Unassembled WGS sequence"/>
</dbReference>
<evidence type="ECO:0000256" key="5">
    <source>
        <dbReference type="ARBA" id="ARBA00022692"/>
    </source>
</evidence>
<evidence type="ECO:0000256" key="3">
    <source>
        <dbReference type="ARBA" id="ARBA00008321"/>
    </source>
</evidence>
<evidence type="ECO:0000256" key="4">
    <source>
        <dbReference type="ARBA" id="ARBA00022502"/>
    </source>
</evidence>
<dbReference type="eggNOG" id="KOG3059">
    <property type="taxonomic scope" value="Eukaryota"/>
</dbReference>
<feature type="transmembrane region" description="Helical" evidence="9">
    <location>
        <begin position="439"/>
        <end position="457"/>
    </location>
</feature>
<keyword evidence="6 9" id="KW-1133">Transmembrane helix</keyword>
<evidence type="ECO:0000256" key="7">
    <source>
        <dbReference type="ARBA" id="ARBA00023136"/>
    </source>
</evidence>
<dbReference type="RefSeq" id="XP_014158813.1">
    <property type="nucleotide sequence ID" value="XM_014303338.1"/>
</dbReference>
<organism evidence="10 11">
    <name type="scientific">Sphaeroforma arctica JP610</name>
    <dbReference type="NCBI Taxonomy" id="667725"/>
    <lineage>
        <taxon>Eukaryota</taxon>
        <taxon>Ichthyosporea</taxon>
        <taxon>Ichthyophonida</taxon>
        <taxon>Sphaeroforma</taxon>
    </lineage>
</organism>
<dbReference type="PANTHER" id="PTHR12982:SF0">
    <property type="entry name" value="PHOSPHATIDYLINOSITOL N-ACETYLGLUCOSAMINYLTRANSFERASE SUBUNIT C"/>
    <property type="match status" value="1"/>
</dbReference>
<feature type="transmembrane region" description="Helical" evidence="9">
    <location>
        <begin position="497"/>
        <end position="516"/>
    </location>
</feature>
<dbReference type="GO" id="GO:0000506">
    <property type="term" value="C:glycosylphosphatidylinositol-N-acetylglucosaminyltransferase (GPI-GnT) complex"/>
    <property type="evidence" value="ECO:0007669"/>
    <property type="project" value="TreeGrafter"/>
</dbReference>